<feature type="region of interest" description="Disordered" evidence="1">
    <location>
        <begin position="61"/>
        <end position="87"/>
    </location>
</feature>
<dbReference type="InterPro" id="IPR055317">
    <property type="entry name" value="CLE14-like"/>
</dbReference>
<sequence>MGTTTLYPRLSFFVLLIMLVANQLSSCRFINSRTSEEPGKTVETDLSSHFSWKFKEMVRERSSKDESDTIYRVSRRKIPAGPNPLHN</sequence>
<organism evidence="3 4">
    <name type="scientific">Populus alba x Populus x berolinensis</name>
    <dbReference type="NCBI Taxonomy" id="444605"/>
    <lineage>
        <taxon>Eukaryota</taxon>
        <taxon>Viridiplantae</taxon>
        <taxon>Streptophyta</taxon>
        <taxon>Embryophyta</taxon>
        <taxon>Tracheophyta</taxon>
        <taxon>Spermatophyta</taxon>
        <taxon>Magnoliopsida</taxon>
        <taxon>eudicotyledons</taxon>
        <taxon>Gunneridae</taxon>
        <taxon>Pentapetalae</taxon>
        <taxon>rosids</taxon>
        <taxon>fabids</taxon>
        <taxon>Malpighiales</taxon>
        <taxon>Salicaceae</taxon>
        <taxon>Saliceae</taxon>
        <taxon>Populus</taxon>
    </lineage>
</organism>
<dbReference type="Proteomes" id="UP001164929">
    <property type="component" value="Chromosome 2"/>
</dbReference>
<evidence type="ECO:0000313" key="4">
    <source>
        <dbReference type="Proteomes" id="UP001164929"/>
    </source>
</evidence>
<protein>
    <submittedName>
        <fullName evidence="3">Uncharacterized protein</fullName>
    </submittedName>
</protein>
<dbReference type="PANTHER" id="PTHR35472">
    <property type="match status" value="1"/>
</dbReference>
<reference evidence="3" key="1">
    <citation type="journal article" date="2023" name="Mol. Ecol. Resour.">
        <title>Chromosome-level genome assembly of a triploid poplar Populus alba 'Berolinensis'.</title>
        <authorList>
            <person name="Chen S."/>
            <person name="Yu Y."/>
            <person name="Wang X."/>
            <person name="Wang S."/>
            <person name="Zhang T."/>
            <person name="Zhou Y."/>
            <person name="He R."/>
            <person name="Meng N."/>
            <person name="Wang Y."/>
            <person name="Liu W."/>
            <person name="Liu Z."/>
            <person name="Liu J."/>
            <person name="Guo Q."/>
            <person name="Huang H."/>
            <person name="Sederoff R.R."/>
            <person name="Wang G."/>
            <person name="Qu G."/>
            <person name="Chen S."/>
        </authorList>
    </citation>
    <scope>NUCLEOTIDE SEQUENCE</scope>
    <source>
        <strain evidence="3">SC-2020</strain>
    </source>
</reference>
<keyword evidence="2" id="KW-0732">Signal</keyword>
<comment type="caution">
    <text evidence="3">The sequence shown here is derived from an EMBL/GenBank/DDBJ whole genome shotgun (WGS) entry which is preliminary data.</text>
</comment>
<feature type="chain" id="PRO_5042076353" evidence="2">
    <location>
        <begin position="28"/>
        <end position="87"/>
    </location>
</feature>
<proteinExistence type="predicted"/>
<keyword evidence="4" id="KW-1185">Reference proteome</keyword>
<evidence type="ECO:0000256" key="1">
    <source>
        <dbReference type="SAM" id="MobiDB-lite"/>
    </source>
</evidence>
<dbReference type="EMBL" id="JAQIZT010000002">
    <property type="protein sequence ID" value="KAJ7008589.1"/>
    <property type="molecule type" value="Genomic_DNA"/>
</dbReference>
<gene>
    <name evidence="3" type="ORF">NC653_007299</name>
</gene>
<dbReference type="AlphaFoldDB" id="A0AAD6WFJ6"/>
<evidence type="ECO:0000256" key="2">
    <source>
        <dbReference type="SAM" id="SignalP"/>
    </source>
</evidence>
<accession>A0AAD6WFJ6</accession>
<evidence type="ECO:0000313" key="3">
    <source>
        <dbReference type="EMBL" id="KAJ7008589.1"/>
    </source>
</evidence>
<dbReference type="PANTHER" id="PTHR35472:SF4">
    <property type="entry name" value="DUF19 DOMAIN-CONTAINING PROTEIN"/>
    <property type="match status" value="1"/>
</dbReference>
<name>A0AAD6WFJ6_9ROSI</name>
<feature type="signal peptide" evidence="2">
    <location>
        <begin position="1"/>
        <end position="27"/>
    </location>
</feature>